<feature type="domain" description="N-acetyltransferase" evidence="3">
    <location>
        <begin position="6"/>
        <end position="176"/>
    </location>
</feature>
<dbReference type="PANTHER" id="PTHR43877">
    <property type="entry name" value="AMINOALKYLPHOSPHONATE N-ACETYLTRANSFERASE-RELATED-RELATED"/>
    <property type="match status" value="1"/>
</dbReference>
<evidence type="ECO:0000256" key="1">
    <source>
        <dbReference type="ARBA" id="ARBA00022679"/>
    </source>
</evidence>
<keyword evidence="1 4" id="KW-0808">Transferase</keyword>
<organism evidence="4">
    <name type="scientific">uncultured Thermomicrobiales bacterium</name>
    <dbReference type="NCBI Taxonomy" id="1645740"/>
    <lineage>
        <taxon>Bacteria</taxon>
        <taxon>Pseudomonadati</taxon>
        <taxon>Thermomicrobiota</taxon>
        <taxon>Thermomicrobia</taxon>
        <taxon>Thermomicrobiales</taxon>
        <taxon>environmental samples</taxon>
    </lineage>
</organism>
<evidence type="ECO:0000313" key="4">
    <source>
        <dbReference type="EMBL" id="CAA9553267.1"/>
    </source>
</evidence>
<dbReference type="InterPro" id="IPR050832">
    <property type="entry name" value="Bact_Acetyltransf"/>
</dbReference>
<protein>
    <submittedName>
        <fullName evidence="4">Acetyltransferase, GNAT family</fullName>
    </submittedName>
</protein>
<dbReference type="SUPFAM" id="SSF55729">
    <property type="entry name" value="Acyl-CoA N-acyltransferases (Nat)"/>
    <property type="match status" value="1"/>
</dbReference>
<name>A0A6J4UKP7_9BACT</name>
<accession>A0A6J4UKP7</accession>
<dbReference type="PROSITE" id="PS51186">
    <property type="entry name" value="GNAT"/>
    <property type="match status" value="1"/>
</dbReference>
<dbReference type="EMBL" id="CADCWL010000041">
    <property type="protein sequence ID" value="CAA9553267.1"/>
    <property type="molecule type" value="Genomic_DNA"/>
</dbReference>
<dbReference type="PANTHER" id="PTHR43877:SF2">
    <property type="entry name" value="AMINOALKYLPHOSPHONATE N-ACETYLTRANSFERASE-RELATED"/>
    <property type="match status" value="1"/>
</dbReference>
<evidence type="ECO:0000259" key="3">
    <source>
        <dbReference type="PROSITE" id="PS51186"/>
    </source>
</evidence>
<sequence length="181" mass="19645">MSDPDVSLRRLVEEDAESFWAVRLRALREHPEAFGRSYEESRATPIAAVRERLGIASAPPNGVALGAFLGGALVGTAGVARQEPERQRHKATLWGVYVAPEARGRGVARRLVAEAIVHARALPDLEQIHLMVGERSLGARAIYASLGFVPYGREPRANRLGPGDYLDEDLMVLFLVEGPAG</sequence>
<gene>
    <name evidence="4" type="ORF">AVDCRST_MAG19-999</name>
</gene>
<reference evidence="4" key="1">
    <citation type="submission" date="2020-02" db="EMBL/GenBank/DDBJ databases">
        <authorList>
            <person name="Meier V. D."/>
        </authorList>
    </citation>
    <scope>NUCLEOTIDE SEQUENCE</scope>
    <source>
        <strain evidence="4">AVDCRST_MAG19</strain>
    </source>
</reference>
<dbReference type="Gene3D" id="3.40.630.30">
    <property type="match status" value="1"/>
</dbReference>
<dbReference type="GO" id="GO:0016747">
    <property type="term" value="F:acyltransferase activity, transferring groups other than amino-acyl groups"/>
    <property type="evidence" value="ECO:0007669"/>
    <property type="project" value="InterPro"/>
</dbReference>
<keyword evidence="2" id="KW-0012">Acyltransferase</keyword>
<dbReference type="CDD" id="cd04301">
    <property type="entry name" value="NAT_SF"/>
    <property type="match status" value="1"/>
</dbReference>
<proteinExistence type="predicted"/>
<dbReference type="InterPro" id="IPR000182">
    <property type="entry name" value="GNAT_dom"/>
</dbReference>
<dbReference type="InterPro" id="IPR016181">
    <property type="entry name" value="Acyl_CoA_acyltransferase"/>
</dbReference>
<evidence type="ECO:0000256" key="2">
    <source>
        <dbReference type="ARBA" id="ARBA00023315"/>
    </source>
</evidence>
<dbReference type="Pfam" id="PF00583">
    <property type="entry name" value="Acetyltransf_1"/>
    <property type="match status" value="1"/>
</dbReference>
<dbReference type="AlphaFoldDB" id="A0A6J4UKP7"/>